<dbReference type="InterPro" id="IPR011047">
    <property type="entry name" value="Quinoprotein_ADH-like_sf"/>
</dbReference>
<feature type="compositionally biased region" description="Pro residues" evidence="2">
    <location>
        <begin position="98"/>
        <end position="108"/>
    </location>
</feature>
<feature type="compositionally biased region" description="Pro residues" evidence="2">
    <location>
        <begin position="78"/>
        <end position="89"/>
    </location>
</feature>
<name>A0A917ZDL5_9ACTN</name>
<feature type="domain" description="Pyrrolo-quinoline quinone repeat" evidence="4">
    <location>
        <begin position="273"/>
        <end position="442"/>
    </location>
</feature>
<keyword evidence="3" id="KW-1133">Transmembrane helix</keyword>
<dbReference type="SUPFAM" id="SSF50998">
    <property type="entry name" value="Quinoprotein alcohol dehydrogenase-like"/>
    <property type="match status" value="1"/>
</dbReference>
<feature type="transmembrane region" description="Helical" evidence="3">
    <location>
        <begin position="180"/>
        <end position="201"/>
    </location>
</feature>
<protein>
    <recommendedName>
        <fullName evidence="4">Pyrrolo-quinoline quinone repeat domain-containing protein</fullName>
    </recommendedName>
</protein>
<keyword evidence="3" id="KW-0812">Transmembrane</keyword>
<reference evidence="5" key="2">
    <citation type="submission" date="2020-09" db="EMBL/GenBank/DDBJ databases">
        <authorList>
            <person name="Sun Q."/>
            <person name="Zhou Y."/>
        </authorList>
    </citation>
    <scope>NUCLEOTIDE SEQUENCE</scope>
    <source>
        <strain evidence="5">CGMCC 4.7201</strain>
    </source>
</reference>
<evidence type="ECO:0000313" key="5">
    <source>
        <dbReference type="EMBL" id="GGO81111.1"/>
    </source>
</evidence>
<feature type="region of interest" description="Disordered" evidence="2">
    <location>
        <begin position="1"/>
        <end position="173"/>
    </location>
</feature>
<feature type="region of interest" description="Disordered" evidence="2">
    <location>
        <begin position="208"/>
        <end position="237"/>
    </location>
</feature>
<dbReference type="PANTHER" id="PTHR13037:SF24">
    <property type="entry name" value="POLYCOMB PROTEIN PCL-RELATED"/>
    <property type="match status" value="1"/>
</dbReference>
<feature type="compositionally biased region" description="Low complexity" evidence="2">
    <location>
        <begin position="131"/>
        <end position="159"/>
    </location>
</feature>
<gene>
    <name evidence="5" type="ORF">GCM10012280_04540</name>
</gene>
<dbReference type="Proteomes" id="UP000641932">
    <property type="component" value="Unassembled WGS sequence"/>
</dbReference>
<evidence type="ECO:0000313" key="6">
    <source>
        <dbReference type="Proteomes" id="UP000641932"/>
    </source>
</evidence>
<dbReference type="InterPro" id="IPR002372">
    <property type="entry name" value="PQQ_rpt_dom"/>
</dbReference>
<comment type="caution">
    <text evidence="5">The sequence shown here is derived from an EMBL/GenBank/DDBJ whole genome shotgun (WGS) entry which is preliminary data.</text>
</comment>
<evidence type="ECO:0000256" key="1">
    <source>
        <dbReference type="ARBA" id="ARBA00022581"/>
    </source>
</evidence>
<sequence>MTGMETDGDMADEPQGSSGQNQQPDPHYAPTQAWQGPSTPPPPPPPPGRPAQPPQPPQQQPPADNQHYAPTQAWQGPGTPPPPPPPGQPQPGYGYPQPQTPPVPPQQQPPAGFGQPQGGYGYPQQPPQPNPYGQQPQGNYGYPQQPQPGAYGYPQQTPYPQQPNYPMPPRPGGGRNKNGVIAAVIGGVVALALIIVGAVYLTNGDDNGGDSADGGSSSSGGNGGNDGKDKGPSDGLSLASRQLQIGPERTALWKVAADPNASTADTSELVGTWFSGNNVVVGDEKDITAYDLKTGNKAWTAEAPESDAKPCYMSRTVTQDGLAAVLYRKATANSIAPCTLLTVLDLKTGRPKWYETLSVGNSSFAGNKGSVAIDGKGNRVFAIMADTVYSYSLDTHRKNWSAGGKSGCTVNGMASPDAIVVSQSCFDTGRTIIHSLDLDNGSGKTLWSHKTEGDATTKVNVLSTSPAVAMVNPGSAAARGYVVKMSSNGDPGPKIQLTQSFGNLSDGSSLTNTMPRYRFNGDTMIATVGSGLAGKATTVAAFDLSSGSLKWNQKLGTSQKGIQALDVASNGDVTAILEGGYSDQGQFLKLSGSSGTATKGGKFPSTAITSLDYNWMVTKGDLVLVIQAFNSKYTPRVVAYGPK</sequence>
<feature type="compositionally biased region" description="Pro residues" evidence="2">
    <location>
        <begin position="160"/>
        <end position="171"/>
    </location>
</feature>
<dbReference type="PANTHER" id="PTHR13037">
    <property type="entry name" value="FORMIN"/>
    <property type="match status" value="1"/>
</dbReference>
<feature type="compositionally biased region" description="Polar residues" evidence="2">
    <location>
        <begin position="15"/>
        <end position="24"/>
    </location>
</feature>
<organism evidence="5 6">
    <name type="scientific">Wenjunlia tyrosinilytica</name>
    <dbReference type="NCBI Taxonomy" id="1544741"/>
    <lineage>
        <taxon>Bacteria</taxon>
        <taxon>Bacillati</taxon>
        <taxon>Actinomycetota</taxon>
        <taxon>Actinomycetes</taxon>
        <taxon>Kitasatosporales</taxon>
        <taxon>Streptomycetaceae</taxon>
        <taxon>Wenjunlia</taxon>
    </lineage>
</organism>
<proteinExistence type="predicted"/>
<evidence type="ECO:0000256" key="3">
    <source>
        <dbReference type="SAM" id="Phobius"/>
    </source>
</evidence>
<keyword evidence="3" id="KW-0472">Membrane</keyword>
<dbReference type="EMBL" id="BMMS01000002">
    <property type="protein sequence ID" value="GGO81111.1"/>
    <property type="molecule type" value="Genomic_DNA"/>
</dbReference>
<reference evidence="5" key="1">
    <citation type="journal article" date="2014" name="Int. J. Syst. Evol. Microbiol.">
        <title>Complete genome sequence of Corynebacterium casei LMG S-19264T (=DSM 44701T), isolated from a smear-ripened cheese.</title>
        <authorList>
            <consortium name="US DOE Joint Genome Institute (JGI-PGF)"/>
            <person name="Walter F."/>
            <person name="Albersmeier A."/>
            <person name="Kalinowski J."/>
            <person name="Ruckert C."/>
        </authorList>
    </citation>
    <scope>NUCLEOTIDE SEQUENCE</scope>
    <source>
        <strain evidence="5">CGMCC 4.7201</strain>
    </source>
</reference>
<keyword evidence="6" id="KW-1185">Reference proteome</keyword>
<keyword evidence="1" id="KW-0945">Host-virus interaction</keyword>
<feature type="compositionally biased region" description="Acidic residues" evidence="2">
    <location>
        <begin position="1"/>
        <end position="12"/>
    </location>
</feature>
<accession>A0A917ZDL5</accession>
<evidence type="ECO:0000256" key="2">
    <source>
        <dbReference type="SAM" id="MobiDB-lite"/>
    </source>
</evidence>
<dbReference type="Gene3D" id="2.130.10.10">
    <property type="entry name" value="YVTN repeat-like/Quinoprotein amine dehydrogenase"/>
    <property type="match status" value="1"/>
</dbReference>
<dbReference type="AlphaFoldDB" id="A0A917ZDL5"/>
<dbReference type="Pfam" id="PF13360">
    <property type="entry name" value="PQQ_2"/>
    <property type="match status" value="1"/>
</dbReference>
<dbReference type="InterPro" id="IPR015943">
    <property type="entry name" value="WD40/YVTN_repeat-like_dom_sf"/>
</dbReference>
<evidence type="ECO:0000259" key="4">
    <source>
        <dbReference type="Pfam" id="PF13360"/>
    </source>
</evidence>
<feature type="compositionally biased region" description="Pro residues" evidence="2">
    <location>
        <begin position="38"/>
        <end position="60"/>
    </location>
</feature>